<dbReference type="PIRSF" id="PIRSF017082">
    <property type="entry name" value="YflP"/>
    <property type="match status" value="1"/>
</dbReference>
<keyword evidence="3" id="KW-0449">Lipoprotein</keyword>
<organism evidence="3 4">
    <name type="scientific">Bordetella ansorpii</name>
    <dbReference type="NCBI Taxonomy" id="288768"/>
    <lineage>
        <taxon>Bacteria</taxon>
        <taxon>Pseudomonadati</taxon>
        <taxon>Pseudomonadota</taxon>
        <taxon>Betaproteobacteria</taxon>
        <taxon>Burkholderiales</taxon>
        <taxon>Alcaligenaceae</taxon>
        <taxon>Bordetella</taxon>
    </lineage>
</organism>
<dbReference type="PROSITE" id="PS51257">
    <property type="entry name" value="PROKAR_LIPOPROTEIN"/>
    <property type="match status" value="1"/>
</dbReference>
<dbReference type="Gene3D" id="3.40.190.150">
    <property type="entry name" value="Bordetella uptake gene, domain 1"/>
    <property type="match status" value="1"/>
</dbReference>
<feature type="chain" id="PRO_5007613990" evidence="2">
    <location>
        <begin position="24"/>
        <end position="322"/>
    </location>
</feature>
<comment type="similarity">
    <text evidence="1">Belongs to the UPF0065 (bug) family.</text>
</comment>
<proteinExistence type="inferred from homology"/>
<reference evidence="3 4" key="1">
    <citation type="submission" date="2016-03" db="EMBL/GenBank/DDBJ databases">
        <authorList>
            <consortium name="Pathogen Informatics"/>
        </authorList>
    </citation>
    <scope>NUCLEOTIDE SEQUENCE [LARGE SCALE GENOMIC DNA]</scope>
    <source>
        <strain evidence="3 4">NCTC13364</strain>
    </source>
</reference>
<sequence length="322" mass="33945">MAQIRRWLCAGVLSFACSQAAWAAWPDKPITVIVPASPGGTTDISARIISDKLSQKLGQQVIVENKAGAGGIIGAQALARAKPDGYTLIMGNIGPNAINYSLYKSLPYKPEDFAPITTVISVPNILVVHEATPVKTVAELIAFIKKDPAAATFGSSGAGQSPHMSAELFKQRAGIQATHVPYKGAGPAVAGLMARQFTFMIDNLPSSMASIQGGKFRALAVTSDKRVPELPNVPTMAEAGVPDMVVTAWFGLMAPAGTPKDVIDKIQRAASEVLKSEDVITRFRALGGQAGGESSAQFTAFVDSERARWKDIVAKSGVELQQ</sequence>
<keyword evidence="2" id="KW-0732">Signal</keyword>
<protein>
    <submittedName>
        <fullName evidence="3">Lipoprotein</fullName>
    </submittedName>
</protein>
<dbReference type="Proteomes" id="UP000077037">
    <property type="component" value="Unassembled WGS sequence"/>
</dbReference>
<dbReference type="Pfam" id="PF03401">
    <property type="entry name" value="TctC"/>
    <property type="match status" value="1"/>
</dbReference>
<dbReference type="EMBL" id="FKBS01000007">
    <property type="protein sequence ID" value="SAH93605.1"/>
    <property type="molecule type" value="Genomic_DNA"/>
</dbReference>
<dbReference type="InterPro" id="IPR005064">
    <property type="entry name" value="BUG"/>
</dbReference>
<accession>A0A157L9Y2</accession>
<evidence type="ECO:0000313" key="4">
    <source>
        <dbReference type="Proteomes" id="UP000077037"/>
    </source>
</evidence>
<name>A0A157L9Y2_9BORD</name>
<dbReference type="CDD" id="cd07012">
    <property type="entry name" value="PBP2_Bug_TTT"/>
    <property type="match status" value="1"/>
</dbReference>
<feature type="signal peptide" evidence="2">
    <location>
        <begin position="1"/>
        <end position="23"/>
    </location>
</feature>
<dbReference type="SUPFAM" id="SSF53850">
    <property type="entry name" value="Periplasmic binding protein-like II"/>
    <property type="match status" value="1"/>
</dbReference>
<evidence type="ECO:0000256" key="2">
    <source>
        <dbReference type="SAM" id="SignalP"/>
    </source>
</evidence>
<dbReference type="Gene3D" id="3.40.190.10">
    <property type="entry name" value="Periplasmic binding protein-like II"/>
    <property type="match status" value="1"/>
</dbReference>
<evidence type="ECO:0000256" key="1">
    <source>
        <dbReference type="ARBA" id="ARBA00006987"/>
    </source>
</evidence>
<dbReference type="RefSeq" id="WP_066407924.1">
    <property type="nucleotide sequence ID" value="NZ_FKBS01000007.1"/>
</dbReference>
<dbReference type="InterPro" id="IPR042100">
    <property type="entry name" value="Bug_dom1"/>
</dbReference>
<dbReference type="OrthoDB" id="8678477at2"/>
<dbReference type="PANTHER" id="PTHR42928:SF5">
    <property type="entry name" value="BLR1237 PROTEIN"/>
    <property type="match status" value="1"/>
</dbReference>
<gene>
    <name evidence="3" type="ORF">SAMEA1982600_00646</name>
</gene>
<dbReference type="PANTHER" id="PTHR42928">
    <property type="entry name" value="TRICARBOXYLATE-BINDING PROTEIN"/>
    <property type="match status" value="1"/>
</dbReference>
<evidence type="ECO:0000313" key="3">
    <source>
        <dbReference type="EMBL" id="SAH93605.1"/>
    </source>
</evidence>
<dbReference type="AlphaFoldDB" id="A0A157L9Y2"/>